<accession>A0A8J6YN28</accession>
<dbReference type="AlphaFoldDB" id="A0A8J6YN28"/>
<comment type="caution">
    <text evidence="2">The sequence shown here is derived from an EMBL/GenBank/DDBJ whole genome shotgun (WGS) entry which is preliminary data.</text>
</comment>
<dbReference type="Proteomes" id="UP000631034">
    <property type="component" value="Unassembled WGS sequence"/>
</dbReference>
<dbReference type="InterPro" id="IPR038696">
    <property type="entry name" value="IalB_sf"/>
</dbReference>
<feature type="signal peptide" evidence="1">
    <location>
        <begin position="1"/>
        <end position="21"/>
    </location>
</feature>
<dbReference type="RefSeq" id="WP_192534695.1">
    <property type="nucleotide sequence ID" value="NZ_JACZHT010000006.1"/>
</dbReference>
<dbReference type="InterPro" id="IPR010642">
    <property type="entry name" value="Invasion_prot_B"/>
</dbReference>
<protein>
    <recommendedName>
        <fullName evidence="4">Invasion associated locus B (IalB) protein</fullName>
    </recommendedName>
</protein>
<organism evidence="2 3">
    <name type="scientific">Phaeovibrio sulfidiphilus</name>
    <dbReference type="NCBI Taxonomy" id="1220600"/>
    <lineage>
        <taxon>Bacteria</taxon>
        <taxon>Pseudomonadati</taxon>
        <taxon>Pseudomonadota</taxon>
        <taxon>Alphaproteobacteria</taxon>
        <taxon>Rhodospirillales</taxon>
        <taxon>Rhodospirillaceae</taxon>
        <taxon>Phaeovibrio</taxon>
    </lineage>
</organism>
<evidence type="ECO:0000256" key="1">
    <source>
        <dbReference type="SAM" id="SignalP"/>
    </source>
</evidence>
<keyword evidence="3" id="KW-1185">Reference proteome</keyword>
<evidence type="ECO:0000313" key="2">
    <source>
        <dbReference type="EMBL" id="MBE1237690.1"/>
    </source>
</evidence>
<sequence>MRSLKTAACVLAGVLAGGAGLAPHEAGAQQISTLGVYNNWTAFLMMENNQKVCYIASSPTKDEGNYTRRGDIYALVTHRPADKQYYVVTIYAGYAYRPGSPVQLSVDQTGFELFTEGESAWAPNDMDKRIVQAMRKGNAMVVRGTSSRGTATKDTYSLRGVSAALSKINEACGVSN</sequence>
<name>A0A8J6YN28_9PROT</name>
<evidence type="ECO:0008006" key="4">
    <source>
        <dbReference type="Google" id="ProtNLM"/>
    </source>
</evidence>
<dbReference type="Gene3D" id="2.60.40.1880">
    <property type="entry name" value="Invasion associated locus B (IalB) protein"/>
    <property type="match status" value="1"/>
</dbReference>
<dbReference type="EMBL" id="JACZHT010000006">
    <property type="protein sequence ID" value="MBE1237690.1"/>
    <property type="molecule type" value="Genomic_DNA"/>
</dbReference>
<evidence type="ECO:0000313" key="3">
    <source>
        <dbReference type="Proteomes" id="UP000631034"/>
    </source>
</evidence>
<proteinExistence type="predicted"/>
<feature type="chain" id="PRO_5035279160" description="Invasion associated locus B (IalB) protein" evidence="1">
    <location>
        <begin position="22"/>
        <end position="176"/>
    </location>
</feature>
<gene>
    <name evidence="2" type="ORF">IHV25_08520</name>
</gene>
<keyword evidence="1" id="KW-0732">Signal</keyword>
<reference evidence="2" key="1">
    <citation type="submission" date="2020-10" db="EMBL/GenBank/DDBJ databases">
        <title>Genome sequence of the unusual species of purple photosynthetic bacteria, Phaeovibrio sulfidiphilus DSM 23193, type strain.</title>
        <authorList>
            <person name="Kyndt J.A."/>
            <person name="Meyer T.E."/>
        </authorList>
    </citation>
    <scope>NUCLEOTIDE SEQUENCE</scope>
    <source>
        <strain evidence="2">DSM 23193</strain>
    </source>
</reference>
<dbReference type="Pfam" id="PF06776">
    <property type="entry name" value="IalB"/>
    <property type="match status" value="1"/>
</dbReference>